<evidence type="ECO:0000256" key="3">
    <source>
        <dbReference type="ARBA" id="ARBA00022490"/>
    </source>
</evidence>
<dbReference type="PRINTS" id="PR00380">
    <property type="entry name" value="KINESINHEAVY"/>
</dbReference>
<dbReference type="Pfam" id="PF00169">
    <property type="entry name" value="PH"/>
    <property type="match status" value="1"/>
</dbReference>
<evidence type="ECO:0000259" key="13">
    <source>
        <dbReference type="PROSITE" id="PS50003"/>
    </source>
</evidence>
<dbReference type="GO" id="GO:0008017">
    <property type="term" value="F:microtubule binding"/>
    <property type="evidence" value="ECO:0007669"/>
    <property type="project" value="InterPro"/>
</dbReference>
<dbReference type="Gene3D" id="3.40.850.10">
    <property type="entry name" value="Kinesin motor domain"/>
    <property type="match status" value="1"/>
</dbReference>
<reference evidence="15 16" key="1">
    <citation type="journal article" date="2017" name="Mycologia">
        <title>Bifiguratus adelaidae, gen. et sp. nov., a new member of Mucoromycotina in endophytic and soil-dwelling habitats.</title>
        <authorList>
            <person name="Torres-Cruz T.J."/>
            <person name="Billingsley Tobias T.L."/>
            <person name="Almatruk M."/>
            <person name="Hesse C."/>
            <person name="Kuske C.R."/>
            <person name="Desiro A."/>
            <person name="Benucci G.M."/>
            <person name="Bonito G."/>
            <person name="Stajich J.E."/>
            <person name="Dunlap C."/>
            <person name="Arnold A.E."/>
            <person name="Porras-Alfaro A."/>
        </authorList>
    </citation>
    <scope>NUCLEOTIDE SEQUENCE [LARGE SCALE GENOMIC DNA]</scope>
    <source>
        <strain evidence="15 16">AZ0501</strain>
    </source>
</reference>
<dbReference type="SUPFAM" id="SSF49879">
    <property type="entry name" value="SMAD/FHA domain"/>
    <property type="match status" value="1"/>
</dbReference>
<dbReference type="CDD" id="cd22705">
    <property type="entry name" value="FHA_KIF1"/>
    <property type="match status" value="1"/>
</dbReference>
<dbReference type="InterPro" id="IPR008984">
    <property type="entry name" value="SMAD_FHA_dom_sf"/>
</dbReference>
<dbReference type="SMART" id="SM00233">
    <property type="entry name" value="PH"/>
    <property type="match status" value="1"/>
</dbReference>
<sequence>MLIRMDGNQTILSKPPDAQHGKGDDVKPFTFDKSYWSADKSDPSYASQEMVYNDLGEELLEHAFDGYNCCIFAYGQTGSGKSYSMMGYGEDKGIIPRTCMELFNRIERQTEQHLTFRVEVTYIEIYNEKVRDLLNPKNKGNLKVREHPSLGPYVEDLSRLVVNNFSDINHLMDEGNKARTVAATNMNETSSRSHAVFTVYLTQKRYDELTKLETEKVARISLVDLAGSERANSTGATGQRLKEGANINKSLTTLGKVIAGLAEQSMNEGKKGKRGKETFIPYRDSVLTWLLKDSLGGNSKTAMIAAISPADYEETLSTLRYADQAKKIKNKAVVNEDPNARLIRELKEELDQLRSKLMQYAPDEVEAMNLASAYHSNRLSIGQKPPANLKPSQSTSVKEITITDASGVTRKMTREEVIEQLQSSEKLLNELNQTWEEKLLKSAQIQKEREQALEELGIAVEKNVVGVYTPKKTPHLVNLNEDPLMSECLVYQIKPGVTKVGRLESDEPADIRLSGSNILDRHCFFENVDGVVTIHPAPGSQCMVNGIRTQEARRLRSGFRIILGDYHVFRFNNPEEVRKERDLQKTIHGDRSSMSLAGGLEYNEALDGYRPESPTASIPPSEVVDWNFAKREAVLTNYYGGQTALNGMKDEDLEKLFDDITKVWKLRKSGRPESRAADFDDDSESRTSSVSNRNGVFTDEGIESVFTDNTTLTHVDLEDKLKVAREELELQKQEYEEKLRLLDGGSVSGMDPAEVTLLEEQLQAVKDEMEKKMDQQKAEYEDTIKRMSSQLSLGKKDRDEDYSERTKKLLRRCIKTWRRQRRIHMAETILVNSILLKEANVISKELDKQVLYQFTIIDEGTLWNMYSFWESTAALAQFNQYEDTALLSSPKPTVAVHVIDRKNKVAYIWSLDKLKTRLQQMRNLYNYIDRPAVRKHFNWEDPFYESPCPRYTLIGTASLCLRNLLFQQSLETRIPIICQRTGKTKGQCTVAVTFISVTSGPSKDASDAASDGNIQVGLSVGQQLLFEISLVEITSLSEREFTQVHMQFKLSSLGIVQPHSHSEKIFATEPMSDFGNRPILFDYSQTLSVKVNQSMLKILESDCMKVEVFGSAKEKALSAIENWDDERESMSQPNGTNPLLARNDDSPKERHNDDELVTTERHDILAWIQICEPTPDGEYKPVNVLSNNTALDPGVFCLRQGLSRRIILTLSHNSGKQFPWSRVTRLSLGKVRLMDLKGRVIDSPAHDDVNITLLTNQKVTYNPDGTSRLQAQGAWDSSLHDSLFLNRITAPNSRVVLHASWSIQADKCEDDVKQSMDIAVQILGRDTGKSFNLRNLLNPPKALDKCSGIFLVSLRPPPTRTLSDLWRLNTAHKYVRGEEFLGKWRPRGVSLVNDFTEISRRIQAKEAVSVTDQILLLHDTLNGYASGEQEEIPRVSEEELLRHCITLWTRRFGTADDLVISQERICDMPRSNGSKPVEPETKLIADSELISRNDTVSKKGYLLSPEVSVAEEEWLKKWVVIRRPYLYLYDNASESNEIGIINLASARIDYKKHLEAMLERDNIFALYTNNNAYMFQAPSRLEMIDWITKIDQFYPVQTLEQD</sequence>
<dbReference type="InterPro" id="IPR019821">
    <property type="entry name" value="Kinesin_motor_CS"/>
</dbReference>
<dbReference type="PROSITE" id="PS50067">
    <property type="entry name" value="KINESIN_MOTOR_2"/>
    <property type="match status" value="1"/>
</dbReference>
<dbReference type="Pfam" id="PF12423">
    <property type="entry name" value="KIF1B"/>
    <property type="match status" value="1"/>
</dbReference>
<dbReference type="InterPro" id="IPR049780">
    <property type="entry name" value="PH_KIFIA_KIFIB"/>
</dbReference>
<dbReference type="OrthoDB" id="3176171at2759"/>
<feature type="region of interest" description="Disordered" evidence="12">
    <location>
        <begin position="673"/>
        <end position="694"/>
    </location>
</feature>
<dbReference type="Pfam" id="PF00225">
    <property type="entry name" value="Kinesin"/>
    <property type="match status" value="1"/>
</dbReference>
<feature type="domain" description="Kinesin motor" evidence="14">
    <location>
        <begin position="1"/>
        <end position="328"/>
    </location>
</feature>
<dbReference type="InterPro" id="IPR011993">
    <property type="entry name" value="PH-like_dom_sf"/>
</dbReference>
<keyword evidence="3" id="KW-0963">Cytoplasm</keyword>
<evidence type="ECO:0000256" key="11">
    <source>
        <dbReference type="SAM" id="Coils"/>
    </source>
</evidence>
<dbReference type="PROSITE" id="PS00411">
    <property type="entry name" value="KINESIN_MOTOR_1"/>
    <property type="match status" value="1"/>
</dbReference>
<keyword evidence="6 10" id="KW-0067">ATP-binding</keyword>
<evidence type="ECO:0000256" key="7">
    <source>
        <dbReference type="ARBA" id="ARBA00023054"/>
    </source>
</evidence>
<protein>
    <recommendedName>
        <fullName evidence="17">Kinesin-like protein</fullName>
    </recommendedName>
</protein>
<dbReference type="GO" id="GO:0047496">
    <property type="term" value="P:vesicle transport along microtubule"/>
    <property type="evidence" value="ECO:0007669"/>
    <property type="project" value="UniProtKB-ARBA"/>
</dbReference>
<dbReference type="InterPro" id="IPR001752">
    <property type="entry name" value="Kinesin_motor_dom"/>
</dbReference>
<dbReference type="GO" id="GO:0005524">
    <property type="term" value="F:ATP binding"/>
    <property type="evidence" value="ECO:0007669"/>
    <property type="project" value="UniProtKB-UniRule"/>
</dbReference>
<evidence type="ECO:0000256" key="10">
    <source>
        <dbReference type="PROSITE-ProRule" id="PRU00283"/>
    </source>
</evidence>
<dbReference type="Gene3D" id="2.30.29.30">
    <property type="entry name" value="Pleckstrin-homology domain (PH domain)/Phosphotyrosine-binding domain (PTB)"/>
    <property type="match status" value="1"/>
</dbReference>
<comment type="subcellular location">
    <subcellularLocation>
        <location evidence="1">Cytoplasm</location>
        <location evidence="1">Cytoskeleton</location>
    </subcellularLocation>
</comment>
<dbReference type="SUPFAM" id="SSF52540">
    <property type="entry name" value="P-loop containing nucleoside triphosphate hydrolases"/>
    <property type="match status" value="1"/>
</dbReference>
<dbReference type="InterPro" id="IPR022140">
    <property type="entry name" value="Kinesin-like_KIF1-typ"/>
</dbReference>
<keyword evidence="9" id="KW-0206">Cytoskeleton</keyword>
<evidence type="ECO:0000256" key="8">
    <source>
        <dbReference type="ARBA" id="ARBA00023175"/>
    </source>
</evidence>
<dbReference type="Proteomes" id="UP000242875">
    <property type="component" value="Unassembled WGS sequence"/>
</dbReference>
<dbReference type="FunFam" id="2.60.200.20:FF:000021">
    <property type="entry name" value="Kinesin family protein"/>
    <property type="match status" value="1"/>
</dbReference>
<dbReference type="Gene3D" id="6.10.250.2520">
    <property type="match status" value="1"/>
</dbReference>
<keyword evidence="2" id="KW-0813">Transport</keyword>
<dbReference type="SUPFAM" id="SSF50729">
    <property type="entry name" value="PH domain-like"/>
    <property type="match status" value="1"/>
</dbReference>
<evidence type="ECO:0008006" key="17">
    <source>
        <dbReference type="Google" id="ProtNLM"/>
    </source>
</evidence>
<evidence type="ECO:0000256" key="9">
    <source>
        <dbReference type="ARBA" id="ARBA00023212"/>
    </source>
</evidence>
<evidence type="ECO:0000256" key="12">
    <source>
        <dbReference type="SAM" id="MobiDB-lite"/>
    </source>
</evidence>
<feature type="region of interest" description="Disordered" evidence="12">
    <location>
        <begin position="1124"/>
        <end position="1153"/>
    </location>
</feature>
<keyword evidence="8 10" id="KW-0505">Motor protein</keyword>
<dbReference type="Pfam" id="PF16183">
    <property type="entry name" value="Kinesin_assoc"/>
    <property type="match status" value="1"/>
</dbReference>
<dbReference type="Pfam" id="PF00498">
    <property type="entry name" value="FHA"/>
    <property type="match status" value="1"/>
</dbReference>
<evidence type="ECO:0000256" key="2">
    <source>
        <dbReference type="ARBA" id="ARBA00022448"/>
    </source>
</evidence>
<organism evidence="15 16">
    <name type="scientific">Bifiguratus adelaidae</name>
    <dbReference type="NCBI Taxonomy" id="1938954"/>
    <lineage>
        <taxon>Eukaryota</taxon>
        <taxon>Fungi</taxon>
        <taxon>Fungi incertae sedis</taxon>
        <taxon>Mucoromycota</taxon>
        <taxon>Mucoromycotina</taxon>
        <taxon>Endogonomycetes</taxon>
        <taxon>Endogonales</taxon>
        <taxon>Endogonales incertae sedis</taxon>
        <taxon>Bifiguratus</taxon>
    </lineage>
</organism>
<dbReference type="InterPro" id="IPR032405">
    <property type="entry name" value="Kinesin_assoc"/>
</dbReference>
<feature type="binding site" evidence="10">
    <location>
        <begin position="75"/>
        <end position="82"/>
    </location>
    <ligand>
        <name>ATP</name>
        <dbReference type="ChEBI" id="CHEBI:30616"/>
    </ligand>
</feature>
<dbReference type="InterPro" id="IPR036961">
    <property type="entry name" value="Kinesin_motor_dom_sf"/>
</dbReference>
<evidence type="ECO:0000256" key="5">
    <source>
        <dbReference type="ARBA" id="ARBA00022741"/>
    </source>
</evidence>
<dbReference type="PROSITE" id="PS50003">
    <property type="entry name" value="PH_DOMAIN"/>
    <property type="match status" value="1"/>
</dbReference>
<dbReference type="FunFam" id="3.40.850.10:FF:000047">
    <property type="entry name" value="Kinesin family protein"/>
    <property type="match status" value="1"/>
</dbReference>
<dbReference type="InterPro" id="IPR022164">
    <property type="entry name" value="Kinesin-like"/>
</dbReference>
<evidence type="ECO:0000313" key="16">
    <source>
        <dbReference type="Proteomes" id="UP000242875"/>
    </source>
</evidence>
<evidence type="ECO:0000259" key="14">
    <source>
        <dbReference type="PROSITE" id="PS50067"/>
    </source>
</evidence>
<evidence type="ECO:0000256" key="4">
    <source>
        <dbReference type="ARBA" id="ARBA00022701"/>
    </source>
</evidence>
<comment type="caution">
    <text evidence="15">The sequence shown here is derived from an EMBL/GenBank/DDBJ whole genome shotgun (WGS) entry which is preliminary data.</text>
</comment>
<comment type="similarity">
    <text evidence="10">Belongs to the TRAFAC class myosin-kinesin ATPase superfamily. Kinesin family.</text>
</comment>
<dbReference type="GO" id="GO:0005874">
    <property type="term" value="C:microtubule"/>
    <property type="evidence" value="ECO:0007669"/>
    <property type="project" value="UniProtKB-KW"/>
</dbReference>
<feature type="region of interest" description="Disordered" evidence="12">
    <location>
        <begin position="1"/>
        <end position="24"/>
    </location>
</feature>
<proteinExistence type="inferred from homology"/>
<keyword evidence="16" id="KW-1185">Reference proteome</keyword>
<keyword evidence="4" id="KW-0493">Microtubule</keyword>
<keyword evidence="5 10" id="KW-0547">Nucleotide-binding</keyword>
<dbReference type="GO" id="GO:0005546">
    <property type="term" value="F:phosphatidylinositol-4,5-bisphosphate binding"/>
    <property type="evidence" value="ECO:0007669"/>
    <property type="project" value="UniProtKB-ARBA"/>
</dbReference>
<dbReference type="GO" id="GO:0008574">
    <property type="term" value="F:plus-end-directed microtubule motor activity"/>
    <property type="evidence" value="ECO:0007669"/>
    <property type="project" value="UniProtKB-ARBA"/>
</dbReference>
<dbReference type="SMART" id="SM00129">
    <property type="entry name" value="KISc"/>
    <property type="match status" value="1"/>
</dbReference>
<dbReference type="CDD" id="cd01365">
    <property type="entry name" value="KISc_KIF1A_KIF1B"/>
    <property type="match status" value="1"/>
</dbReference>
<gene>
    <name evidence="15" type="ORF">BZG36_00598</name>
</gene>
<dbReference type="CDD" id="cd01233">
    <property type="entry name" value="PH_KIFIA_KIFIB"/>
    <property type="match status" value="1"/>
</dbReference>
<dbReference type="InterPro" id="IPR000253">
    <property type="entry name" value="FHA_dom"/>
</dbReference>
<evidence type="ECO:0000256" key="6">
    <source>
        <dbReference type="ARBA" id="ARBA00022840"/>
    </source>
</evidence>
<dbReference type="EMBL" id="MVBO01000003">
    <property type="protein sequence ID" value="OZJ06440.1"/>
    <property type="molecule type" value="Genomic_DNA"/>
</dbReference>
<dbReference type="Gene3D" id="2.60.200.20">
    <property type="match status" value="1"/>
</dbReference>
<feature type="domain" description="PH" evidence="13">
    <location>
        <begin position="1495"/>
        <end position="1595"/>
    </location>
</feature>
<evidence type="ECO:0000256" key="1">
    <source>
        <dbReference type="ARBA" id="ARBA00004245"/>
    </source>
</evidence>
<feature type="coiled-coil region" evidence="11">
    <location>
        <begin position="714"/>
        <end position="790"/>
    </location>
</feature>
<dbReference type="Pfam" id="PF12473">
    <property type="entry name" value="DUF3694"/>
    <property type="match status" value="1"/>
</dbReference>
<dbReference type="PANTHER" id="PTHR47117">
    <property type="entry name" value="STAR-RELATED LIPID TRANSFER PROTEIN 9"/>
    <property type="match status" value="1"/>
</dbReference>
<name>A0A261Y721_9FUNG</name>
<dbReference type="InterPro" id="IPR027417">
    <property type="entry name" value="P-loop_NTPase"/>
</dbReference>
<accession>A0A261Y721</accession>
<feature type="compositionally biased region" description="Basic and acidic residues" evidence="12">
    <location>
        <begin position="1142"/>
        <end position="1153"/>
    </location>
</feature>
<keyword evidence="7 11" id="KW-0175">Coiled coil</keyword>
<evidence type="ECO:0000313" key="15">
    <source>
        <dbReference type="EMBL" id="OZJ06440.1"/>
    </source>
</evidence>
<dbReference type="InterPro" id="IPR001849">
    <property type="entry name" value="PH_domain"/>
</dbReference>